<keyword evidence="1" id="KW-0479">Metal-binding</keyword>
<evidence type="ECO:0000313" key="5">
    <source>
        <dbReference type="EMBL" id="KAF0403809.1"/>
    </source>
</evidence>
<feature type="compositionally biased region" description="Acidic residues" evidence="3">
    <location>
        <begin position="610"/>
        <end position="633"/>
    </location>
</feature>
<name>A0A8H4A349_GIGMA</name>
<evidence type="ECO:0000256" key="3">
    <source>
        <dbReference type="SAM" id="MobiDB-lite"/>
    </source>
</evidence>
<dbReference type="PROSITE" id="PS00018">
    <property type="entry name" value="EF_HAND_1"/>
    <property type="match status" value="1"/>
</dbReference>
<proteinExistence type="predicted"/>
<dbReference type="GO" id="GO:0000159">
    <property type="term" value="C:protein phosphatase type 2A complex"/>
    <property type="evidence" value="ECO:0007669"/>
    <property type="project" value="TreeGrafter"/>
</dbReference>
<dbReference type="PANTHER" id="PTHR14095">
    <property type="entry name" value="PHOSPHATASE 2A REGULATORY SUBUNIT-RELATED"/>
    <property type="match status" value="1"/>
</dbReference>
<feature type="region of interest" description="Disordered" evidence="3">
    <location>
        <begin position="606"/>
        <end position="633"/>
    </location>
</feature>
<comment type="caution">
    <text evidence="5">The sequence shown here is derived from an EMBL/GenBank/DDBJ whole genome shotgun (WGS) entry which is preliminary data.</text>
</comment>
<dbReference type="InterPro" id="IPR002048">
    <property type="entry name" value="EF_hand_dom"/>
</dbReference>
<dbReference type="Pfam" id="PF13499">
    <property type="entry name" value="EF-hand_7"/>
    <property type="match status" value="1"/>
</dbReference>
<evidence type="ECO:0000256" key="1">
    <source>
        <dbReference type="ARBA" id="ARBA00022723"/>
    </source>
</evidence>
<evidence type="ECO:0000313" key="6">
    <source>
        <dbReference type="Proteomes" id="UP000439903"/>
    </source>
</evidence>
<dbReference type="PROSITE" id="PS50222">
    <property type="entry name" value="EF_HAND_2"/>
    <property type="match status" value="1"/>
</dbReference>
<accession>A0A8H4A349</accession>
<dbReference type="SUPFAM" id="SSF47473">
    <property type="entry name" value="EF-hand"/>
    <property type="match status" value="2"/>
</dbReference>
<dbReference type="Gene3D" id="1.10.238.230">
    <property type="match status" value="1"/>
</dbReference>
<keyword evidence="2" id="KW-0106">Calcium</keyword>
<dbReference type="FunFam" id="1.10.238.10:FF:000025">
    <property type="entry name" value="serine/threonine-protein phosphatase 2A regulatory subunit B'' subunit alpha"/>
    <property type="match status" value="1"/>
</dbReference>
<dbReference type="EMBL" id="WTPW01001992">
    <property type="protein sequence ID" value="KAF0403809.1"/>
    <property type="molecule type" value="Genomic_DNA"/>
</dbReference>
<dbReference type="Pfam" id="PF17958">
    <property type="entry name" value="EF-hand_13"/>
    <property type="match status" value="1"/>
</dbReference>
<dbReference type="CDD" id="cd21504">
    <property type="entry name" value="PPP2R3A_B-like"/>
    <property type="match status" value="1"/>
</dbReference>
<dbReference type="PANTHER" id="PTHR14095:SF0">
    <property type="entry name" value="MIP22305P"/>
    <property type="match status" value="1"/>
</dbReference>
<dbReference type="OrthoDB" id="5586at2759"/>
<dbReference type="InterPro" id="IPR011992">
    <property type="entry name" value="EF-hand-dom_pair"/>
</dbReference>
<evidence type="ECO:0000256" key="2">
    <source>
        <dbReference type="ARBA" id="ARBA00022837"/>
    </source>
</evidence>
<gene>
    <name evidence="5" type="ORF">F8M41_009222</name>
</gene>
<feature type="domain" description="EF-hand" evidence="4">
    <location>
        <begin position="440"/>
        <end position="475"/>
    </location>
</feature>
<dbReference type="GO" id="GO:0019888">
    <property type="term" value="F:protein phosphatase regulator activity"/>
    <property type="evidence" value="ECO:0007669"/>
    <property type="project" value="TreeGrafter"/>
</dbReference>
<keyword evidence="6" id="KW-1185">Reference proteome</keyword>
<organism evidence="5 6">
    <name type="scientific">Gigaspora margarita</name>
    <dbReference type="NCBI Taxonomy" id="4874"/>
    <lineage>
        <taxon>Eukaryota</taxon>
        <taxon>Fungi</taxon>
        <taxon>Fungi incertae sedis</taxon>
        <taxon>Mucoromycota</taxon>
        <taxon>Glomeromycotina</taxon>
        <taxon>Glomeromycetes</taxon>
        <taxon>Diversisporales</taxon>
        <taxon>Gigasporaceae</taxon>
        <taxon>Gigaspora</taxon>
    </lineage>
</organism>
<protein>
    <submittedName>
        <fullName evidence="5">Serine/threonine-protein phosphatase 2A regulatory subunit B subunit alpha-like isoform X2</fullName>
    </submittedName>
</protein>
<dbReference type="Gene3D" id="1.10.238.220">
    <property type="match status" value="1"/>
</dbReference>
<evidence type="ECO:0000259" key="4">
    <source>
        <dbReference type="PROSITE" id="PS50222"/>
    </source>
</evidence>
<reference evidence="5 6" key="1">
    <citation type="journal article" date="2019" name="Environ. Microbiol.">
        <title>At the nexus of three kingdoms: the genome of the mycorrhizal fungus Gigaspora margarita provides insights into plant, endobacterial and fungal interactions.</title>
        <authorList>
            <person name="Venice F."/>
            <person name="Ghignone S."/>
            <person name="Salvioli di Fossalunga A."/>
            <person name="Amselem J."/>
            <person name="Novero M."/>
            <person name="Xianan X."/>
            <person name="Sedzielewska Toro K."/>
            <person name="Morin E."/>
            <person name="Lipzen A."/>
            <person name="Grigoriev I.V."/>
            <person name="Henrissat B."/>
            <person name="Martin F.M."/>
            <person name="Bonfante P."/>
        </authorList>
    </citation>
    <scope>NUCLEOTIDE SEQUENCE [LARGE SCALE GENOMIC DNA]</scope>
    <source>
        <strain evidence="5 6">BEG34</strain>
    </source>
</reference>
<dbReference type="InterPro" id="IPR018247">
    <property type="entry name" value="EF_Hand_1_Ca_BS"/>
</dbReference>
<dbReference type="Proteomes" id="UP000439903">
    <property type="component" value="Unassembled WGS sequence"/>
</dbReference>
<dbReference type="AlphaFoldDB" id="A0A8H4A349"/>
<dbReference type="GO" id="GO:0005509">
    <property type="term" value="F:calcium ion binding"/>
    <property type="evidence" value="ECO:0007669"/>
    <property type="project" value="InterPro"/>
</dbReference>
<dbReference type="Gene3D" id="1.10.238.10">
    <property type="entry name" value="EF-hand"/>
    <property type="match status" value="1"/>
</dbReference>
<dbReference type="InterPro" id="IPR041534">
    <property type="entry name" value="EF-hand_13"/>
</dbReference>
<sequence length="633" mass="74045">MLSRTTGQPSAQNDIFINNLPINPIDSINPINPINSINQMNQINQINSNNSINSINSINLVSSISSNSNMDKSSNVPNLRHMKRFKRLDTINESSEDVPRFIGTTNAFGIRFNNNNHKFQNFQSSPINKSIYFSLSSFDSTNNSFATKEPCNGGVNNKTATVGNSVDKMSVIPRFYFPIISKIQENRLESVLTKIQEILSSNNYLNRSHFGLITRECGLPRYMSAALFCKIVELGNGNEHITLDQFERIWKTLIKTSKDEASLCFNILRNDKNNFLTFDNFVIVLKDIIMNHPGLEFLRKNIIFRERYVETVICRLFYDYNRNWSGKMTYKEFKRMDLPGMLRKLESKVDLNNTCDYFSYRHFYVIYCKFWELDNDYDLRINKKDLARYSDNALTSRIIDRVIHGYGKMTDLSMKEYDSNNPKMSYRDFIWFLLSEVDKSTNTSIEYWFRCLDSDGDGVLSVYELEWFYEEQLNRMKLFGIEPIKFKDCICQMFDLIKPSNPYVITLKDLKRCKQNASPFFDMFFNLSKFIAYENYQQQLGEVNEIDAYINVEYEKILRAEQNRRRSHEKLEALGTANKNIPHKVTLDSFRSNVVGNRNIRYSNKQTICEEVDDSDDDKNSDEEDDDDNEELL</sequence>